<evidence type="ECO:0000256" key="1">
    <source>
        <dbReference type="ARBA" id="ARBA00000485"/>
    </source>
</evidence>
<dbReference type="GO" id="GO:0005524">
    <property type="term" value="F:ATP binding"/>
    <property type="evidence" value="ECO:0007669"/>
    <property type="project" value="UniProtKB-KW"/>
</dbReference>
<evidence type="ECO:0000256" key="21">
    <source>
        <dbReference type="SAM" id="MobiDB-lite"/>
    </source>
</evidence>
<evidence type="ECO:0000256" key="3">
    <source>
        <dbReference type="ARBA" id="ARBA00022679"/>
    </source>
</evidence>
<dbReference type="CDD" id="cd23795">
    <property type="entry name" value="UBCc_UBE2G1"/>
    <property type="match status" value="1"/>
</dbReference>
<dbReference type="Gene3D" id="3.30.40.10">
    <property type="entry name" value="Zinc/RING finger domain, C3HC4 (zinc finger)"/>
    <property type="match status" value="1"/>
</dbReference>
<dbReference type="PROSITE" id="PS50178">
    <property type="entry name" value="ZF_FYVE"/>
    <property type="match status" value="1"/>
</dbReference>
<dbReference type="InterPro" id="IPR013083">
    <property type="entry name" value="Znf_RING/FYVE/PHD"/>
</dbReference>
<dbReference type="PRINTS" id="PR01415">
    <property type="entry name" value="ANKYRIN"/>
</dbReference>
<dbReference type="Gene3D" id="1.25.40.20">
    <property type="entry name" value="Ankyrin repeat-containing domain"/>
    <property type="match status" value="7"/>
</dbReference>
<dbReference type="SMART" id="SM00064">
    <property type="entry name" value="FYVE"/>
    <property type="match status" value="1"/>
</dbReference>
<evidence type="ECO:0000256" key="15">
    <source>
        <dbReference type="ARBA" id="ARBA00079259"/>
    </source>
</evidence>
<dbReference type="InterPro" id="IPR011011">
    <property type="entry name" value="Znf_FYVE_PHD"/>
</dbReference>
<keyword evidence="7 18" id="KW-0863">Zinc-finger</keyword>
<dbReference type="InterPro" id="IPR023313">
    <property type="entry name" value="UBQ-conjugating_AS"/>
</dbReference>
<keyword evidence="11 17" id="KW-0040">ANK repeat</keyword>
<name>A0AAD8YXJ8_9TELE</name>
<dbReference type="GO" id="GO:0008270">
    <property type="term" value="F:zinc ion binding"/>
    <property type="evidence" value="ECO:0007669"/>
    <property type="project" value="UniProtKB-KW"/>
</dbReference>
<dbReference type="PROSITE" id="PS50088">
    <property type="entry name" value="ANK_REPEAT"/>
    <property type="match status" value="9"/>
</dbReference>
<evidence type="ECO:0000256" key="18">
    <source>
        <dbReference type="PROSITE-ProRule" id="PRU00091"/>
    </source>
</evidence>
<proteinExistence type="predicted"/>
<feature type="repeat" description="ANK" evidence="17">
    <location>
        <begin position="1135"/>
        <end position="1167"/>
    </location>
</feature>
<feature type="repeat" description="ANK" evidence="17">
    <location>
        <begin position="566"/>
        <end position="599"/>
    </location>
</feature>
<comment type="catalytic activity">
    <reaction evidence="1">
        <text>S-ubiquitinyl-[E1 ubiquitin-activating enzyme]-L-cysteine + [E2 ubiquitin-conjugating enzyme]-L-cysteine = [E1 ubiquitin-activating enzyme]-L-cysteine + S-ubiquitinyl-[E2 ubiquitin-conjugating enzyme]-L-cysteine.</text>
        <dbReference type="EC" id="2.3.2.23"/>
    </reaction>
</comment>
<dbReference type="Gene3D" id="3.30.710.10">
    <property type="entry name" value="Potassium Channel Kv1.1, Chain A"/>
    <property type="match status" value="1"/>
</dbReference>
<keyword evidence="20" id="KW-0175">Coiled coil</keyword>
<dbReference type="InterPro" id="IPR049764">
    <property type="entry name" value="ANFY1_FYVE"/>
</dbReference>
<evidence type="ECO:0000256" key="19">
    <source>
        <dbReference type="PROSITE-ProRule" id="PRU10133"/>
    </source>
</evidence>
<keyword evidence="3" id="KW-0808">Transferase</keyword>
<evidence type="ECO:0000256" key="10">
    <source>
        <dbReference type="ARBA" id="ARBA00022840"/>
    </source>
</evidence>
<evidence type="ECO:0000313" key="24">
    <source>
        <dbReference type="EMBL" id="KAK1787826.1"/>
    </source>
</evidence>
<feature type="repeat" description="ANK" evidence="17">
    <location>
        <begin position="711"/>
        <end position="743"/>
    </location>
</feature>
<feature type="compositionally biased region" description="Basic and acidic residues" evidence="21">
    <location>
        <begin position="1030"/>
        <end position="1043"/>
    </location>
</feature>
<dbReference type="SMART" id="SM00248">
    <property type="entry name" value="ANK"/>
    <property type="match status" value="19"/>
</dbReference>
<evidence type="ECO:0000256" key="17">
    <source>
        <dbReference type="PROSITE-ProRule" id="PRU00023"/>
    </source>
</evidence>
<dbReference type="GO" id="GO:0032446">
    <property type="term" value="P:protein modification by small protein conjugation"/>
    <property type="evidence" value="ECO:0007669"/>
    <property type="project" value="UniProtKB-ARBA"/>
</dbReference>
<evidence type="ECO:0000256" key="7">
    <source>
        <dbReference type="ARBA" id="ARBA00022771"/>
    </source>
</evidence>
<evidence type="ECO:0000256" key="6">
    <source>
        <dbReference type="ARBA" id="ARBA00022741"/>
    </source>
</evidence>
<feature type="domain" description="UBC core" evidence="22">
    <location>
        <begin position="5"/>
        <end position="165"/>
    </location>
</feature>
<evidence type="ECO:0000256" key="9">
    <source>
        <dbReference type="ARBA" id="ARBA00022833"/>
    </source>
</evidence>
<evidence type="ECO:0000256" key="8">
    <source>
        <dbReference type="ARBA" id="ARBA00022786"/>
    </source>
</evidence>
<evidence type="ECO:0000256" key="20">
    <source>
        <dbReference type="SAM" id="Coils"/>
    </source>
</evidence>
<evidence type="ECO:0000256" key="12">
    <source>
        <dbReference type="ARBA" id="ARBA00053162"/>
    </source>
</evidence>
<dbReference type="Gene3D" id="3.10.110.10">
    <property type="entry name" value="Ubiquitin Conjugating Enzyme"/>
    <property type="match status" value="1"/>
</dbReference>
<accession>A0AAD8YXJ8</accession>
<dbReference type="PANTHER" id="PTHR24198">
    <property type="entry name" value="ANKYRIN REPEAT AND PROTEIN KINASE DOMAIN-CONTAINING PROTEIN"/>
    <property type="match status" value="1"/>
</dbReference>
<feature type="repeat" description="ANK" evidence="17">
    <location>
        <begin position="916"/>
        <end position="948"/>
    </location>
</feature>
<evidence type="ECO:0000259" key="22">
    <source>
        <dbReference type="PROSITE" id="PS50127"/>
    </source>
</evidence>
<dbReference type="Proteomes" id="UP001239994">
    <property type="component" value="Unassembled WGS sequence"/>
</dbReference>
<evidence type="ECO:0000256" key="4">
    <source>
        <dbReference type="ARBA" id="ARBA00022723"/>
    </source>
</evidence>
<dbReference type="InterPro" id="IPR002110">
    <property type="entry name" value="Ankyrin_rpt"/>
</dbReference>
<keyword evidence="4" id="KW-0479">Metal-binding</keyword>
<dbReference type="PROSITE" id="PS50127">
    <property type="entry name" value="UBC_2"/>
    <property type="match status" value="1"/>
</dbReference>
<dbReference type="Pfam" id="PF12796">
    <property type="entry name" value="Ank_2"/>
    <property type="match status" value="4"/>
</dbReference>
<dbReference type="SUPFAM" id="SSF54495">
    <property type="entry name" value="UBC-like"/>
    <property type="match status" value="1"/>
</dbReference>
<dbReference type="PROSITE" id="PS50297">
    <property type="entry name" value="ANK_REP_REGION"/>
    <property type="match status" value="8"/>
</dbReference>
<feature type="repeat" description="ANK" evidence="17">
    <location>
        <begin position="1236"/>
        <end position="1268"/>
    </location>
</feature>
<evidence type="ECO:0000256" key="14">
    <source>
        <dbReference type="ARBA" id="ARBA00076339"/>
    </source>
</evidence>
<feature type="repeat" description="ANK" evidence="17">
    <location>
        <begin position="1271"/>
        <end position="1303"/>
    </location>
</feature>
<dbReference type="SUPFAM" id="SSF57903">
    <property type="entry name" value="FYVE/PHD zinc finger"/>
    <property type="match status" value="1"/>
</dbReference>
<evidence type="ECO:0000256" key="5">
    <source>
        <dbReference type="ARBA" id="ARBA00022737"/>
    </source>
</evidence>
<keyword evidence="8" id="KW-0833">Ubl conjugation pathway</keyword>
<dbReference type="InterPro" id="IPR000306">
    <property type="entry name" value="Znf_FYVE"/>
</dbReference>
<dbReference type="Pfam" id="PF00179">
    <property type="entry name" value="UQ_con"/>
    <property type="match status" value="1"/>
</dbReference>
<dbReference type="FunFam" id="3.30.40.10:FF:000104">
    <property type="entry name" value="Ankyrin repeat and FYVE domain-containing 1"/>
    <property type="match status" value="1"/>
</dbReference>
<keyword evidence="6" id="KW-0547">Nucleotide-binding</keyword>
<feature type="active site" description="Glycyl thioester intermediate" evidence="19">
    <location>
        <position position="90"/>
    </location>
</feature>
<protein>
    <recommendedName>
        <fullName evidence="13">Ubiquitin-conjugating enzyme E2 G1</fullName>
        <ecNumber evidence="2">2.3.2.23</ecNumber>
    </recommendedName>
    <alternativeName>
        <fullName evidence="16">E2 ubiquitin-conjugating enzyme G1</fullName>
    </alternativeName>
    <alternativeName>
        <fullName evidence="14">Ubiquitin carrier protein G1</fullName>
    </alternativeName>
    <alternativeName>
        <fullName evidence="15">Ubiquitin-protein ligase G1</fullName>
    </alternativeName>
</protein>
<dbReference type="InterPro" id="IPR000210">
    <property type="entry name" value="BTB/POZ_dom"/>
</dbReference>
<dbReference type="EC" id="2.3.2.23" evidence="2"/>
<feature type="domain" description="FYVE-type" evidence="23">
    <location>
        <begin position="1470"/>
        <end position="1530"/>
    </location>
</feature>
<feature type="repeat" description="ANK" evidence="17">
    <location>
        <begin position="1337"/>
        <end position="1370"/>
    </location>
</feature>
<keyword evidence="5" id="KW-0677">Repeat</keyword>
<evidence type="ECO:0000256" key="2">
    <source>
        <dbReference type="ARBA" id="ARBA00012486"/>
    </source>
</evidence>
<dbReference type="CDD" id="cd18303">
    <property type="entry name" value="BTB_POZ_Rank-5"/>
    <property type="match status" value="1"/>
</dbReference>
<dbReference type="InterPro" id="IPR049765">
    <property type="entry name" value="ANFY1_BTB_POZ"/>
</dbReference>
<comment type="function">
    <text evidence="12">Accepts ubiquitin from the E1 complex and catalyzes its covalent attachment to other proteins. In vitro catalyzes 'Lys-48'-, as well as 'Lys-63'-linked polyubiquitination. May be involved in degradation of muscle-specific proteins. Mediates polyubiquitination of CYP3A4.</text>
</comment>
<dbReference type="SUPFAM" id="SSF54695">
    <property type="entry name" value="POZ domain"/>
    <property type="match status" value="1"/>
</dbReference>
<gene>
    <name evidence="24" type="ORF">P4O66_016303</name>
</gene>
<organism evidence="24 25">
    <name type="scientific">Electrophorus voltai</name>
    <dbReference type="NCBI Taxonomy" id="2609070"/>
    <lineage>
        <taxon>Eukaryota</taxon>
        <taxon>Metazoa</taxon>
        <taxon>Chordata</taxon>
        <taxon>Craniata</taxon>
        <taxon>Vertebrata</taxon>
        <taxon>Euteleostomi</taxon>
        <taxon>Actinopterygii</taxon>
        <taxon>Neopterygii</taxon>
        <taxon>Teleostei</taxon>
        <taxon>Ostariophysi</taxon>
        <taxon>Gymnotiformes</taxon>
        <taxon>Gymnotoidei</taxon>
        <taxon>Gymnotidae</taxon>
        <taxon>Electrophorus</taxon>
    </lineage>
</organism>
<dbReference type="Pfam" id="PF00023">
    <property type="entry name" value="Ank"/>
    <property type="match status" value="1"/>
</dbReference>
<evidence type="ECO:0000256" key="13">
    <source>
        <dbReference type="ARBA" id="ARBA00073288"/>
    </source>
</evidence>
<dbReference type="SUPFAM" id="SSF48403">
    <property type="entry name" value="Ankyrin repeat"/>
    <property type="match status" value="3"/>
</dbReference>
<keyword evidence="9" id="KW-0862">Zinc</keyword>
<dbReference type="FunFam" id="3.10.110.10:FF:000018">
    <property type="entry name" value="Ubiquitin-conjugating enzyme E2 G1"/>
    <property type="match status" value="1"/>
</dbReference>
<feature type="region of interest" description="Disordered" evidence="21">
    <location>
        <begin position="738"/>
        <end position="760"/>
    </location>
</feature>
<dbReference type="FunFam" id="1.25.40.20:FF:000142">
    <property type="entry name" value="Ankyrin repeat and FYVE domain containing 1"/>
    <property type="match status" value="1"/>
</dbReference>
<dbReference type="EMBL" id="JAROKS010000023">
    <property type="protein sequence ID" value="KAK1787826.1"/>
    <property type="molecule type" value="Genomic_DNA"/>
</dbReference>
<evidence type="ECO:0000256" key="16">
    <source>
        <dbReference type="ARBA" id="ARBA00079960"/>
    </source>
</evidence>
<reference evidence="24" key="1">
    <citation type="submission" date="2023-03" db="EMBL/GenBank/DDBJ databases">
        <title>Electrophorus voltai genome.</title>
        <authorList>
            <person name="Bian C."/>
        </authorList>
    </citation>
    <scope>NUCLEOTIDE SEQUENCE</scope>
    <source>
        <strain evidence="24">CB-2022</strain>
        <tissue evidence="24">Muscle</tissue>
    </source>
</reference>
<comment type="caution">
    <text evidence="24">The sequence shown here is derived from an EMBL/GenBank/DDBJ whole genome shotgun (WGS) entry which is preliminary data.</text>
</comment>
<dbReference type="InterPro" id="IPR036770">
    <property type="entry name" value="Ankyrin_rpt-contain_sf"/>
</dbReference>
<dbReference type="SMART" id="SM00225">
    <property type="entry name" value="BTB"/>
    <property type="match status" value="1"/>
</dbReference>
<dbReference type="GO" id="GO:0061631">
    <property type="term" value="F:ubiquitin conjugating enzyme activity"/>
    <property type="evidence" value="ECO:0007669"/>
    <property type="project" value="UniProtKB-EC"/>
</dbReference>
<feature type="coiled-coil region" evidence="20">
    <location>
        <begin position="186"/>
        <end position="220"/>
    </location>
</feature>
<dbReference type="InterPro" id="IPR000608">
    <property type="entry name" value="UBC"/>
</dbReference>
<feature type="region of interest" description="Disordered" evidence="21">
    <location>
        <begin position="965"/>
        <end position="1044"/>
    </location>
</feature>
<dbReference type="InterPro" id="IPR011333">
    <property type="entry name" value="SKP1/BTB/POZ_sf"/>
</dbReference>
<sequence length="1535" mass="168110">MTEPQSALLLRRQLAELNKNPVEGFSAGLIDDNDLYRWEVLIIGPPDTLYEGGVFKAHLTFPKDYPLRPPKMKFITEIWHPNVDKNGDVCISILHEPGEDKYGYEKPEERWLPIHTVETIMISVISMLADPNGDSPANVDAADTTSHGSNMADGVVTLHLFSPVCLPPISLPMVNPFHLPPPTPPRSHSTEEVQKLQKHLSLLRQEYVKMQHKLVETERRCSVLAAQASGRGSPSQSGDSFISRLLTIVADLYRQEQYRWALAVVRPKGEDRAGKWLSAHKFVLAARSDIWSLANLASISELDLSEAKPEVAMAMLRWAYTDELELCEDDAFLIDLMKLANRFQLHLLRERCEKGVMSSVNVRNCIRFYQTAEELDATTLMNYCGEIIASHWVRRPEEGGLQHHERPAVVQDDQIKDGFPPLHKAIKVEREDVVFLYLIEMDAQLPGKLNELDNNGDLALDLALSRKLESIATTLVNNKADVDMVDQSGWSLLHKAIQRGDEFASTFLIRHSAQVNAATVGAVETPLHLVCSFSPKKHSGTVMSGMARIAEALLHTGANPNMQNSRGRTPLHEAVVSGNDPVFNQLLQCKQLDLELKDHEGSTALWLALQYITVASKTSVNPFEDDVPVVNGTSFDENSFASRLIQRGSDPDSPDVSGNCLMQRAALVGSEAAAIFLATHGAKVNHANKWRYLSYPRAPLVVSVRLSAGAQGETPLHTACRCGLATLTAELLQQGANPNLQTQSAPPDSGECGPGVSSQSPLHMAIAHNHPDVVSVILEQKGRDRWTGGCPVTPRRSARALREPLPRETLSCPFLTFLFALSQCPPCHQQPADHPRLQPQRLHGPDCARPCALDRYSRAGPASCSLLSVPCRVTAGYTRTITAAAMTKRLCGLPGMHIIAAQLLGSGAAINDTMSDGQTLLHMAIKRQDSKSALFLLEHQADINVRYTPRAFSSFRGGRWASSFPTAASSSQFHPPPFKGALLPQDTGRPDCPAAGHQQPAPPGGGCYLHTRSRHVSGGREGRPSPVARPGERPGGHRLHAGEQSDAGVLSLFVSDTIRMSPKRFARNLGGRQVRHGCDATCWSTGPGGCQQTLLHRAIDENNEVSSCFLIRSGCDVNSPRRPGPNGEGDEEARDGQSPLHLASCWGLEDTVQCLLEFGANVNAQDSEGRAPIHVAISNQHGIIIQLLISHPDIRLSLRDRQGSTPFACAMTHKNNKAAEAILKREPGAAEQVDNKGRNFLHVAVQSSDIESVLFLISVQANVNSRVQDAAKLTPLHLAVQAGSEIIVRNLLLAGAKVNELTKHRQTALHLAAQQDLATICSVLLENGVDFTAVDENGNNALHLAVMHGRLNNVRTLLTESNIDAEAYNLRGQSPMHVLGQYGKENAAAIFELFLECMPEYPLDKPDNDGNTVLLLAYMKGNANLCRAIVRAGARLGINNNQGVNIFNYQVATKQLLFRLLDMLSKEPPWCDGSNCYECTAKFGVTTRKHHCRHCGRLLCHKCSIKEIPIIKFDLNKPVRVCDICFDVLTLGGVS</sequence>
<dbReference type="Pfam" id="PF00651">
    <property type="entry name" value="BTB"/>
    <property type="match status" value="1"/>
</dbReference>
<feature type="repeat" description="ANK" evidence="17">
    <location>
        <begin position="1304"/>
        <end position="1336"/>
    </location>
</feature>
<evidence type="ECO:0000256" key="11">
    <source>
        <dbReference type="ARBA" id="ARBA00023043"/>
    </source>
</evidence>
<dbReference type="PROSITE" id="PS00183">
    <property type="entry name" value="UBC_1"/>
    <property type="match status" value="1"/>
</dbReference>
<dbReference type="InterPro" id="IPR017455">
    <property type="entry name" value="Znf_FYVE-rel"/>
</dbReference>
<keyword evidence="25" id="KW-1185">Reference proteome</keyword>
<dbReference type="CDD" id="cd15728">
    <property type="entry name" value="FYVE_ANFY1"/>
    <property type="match status" value="1"/>
</dbReference>
<evidence type="ECO:0000259" key="23">
    <source>
        <dbReference type="PROSITE" id="PS50178"/>
    </source>
</evidence>
<dbReference type="PANTHER" id="PTHR24198:SF191">
    <property type="entry name" value="RABANKYRIN-5-LIKE"/>
    <property type="match status" value="1"/>
</dbReference>
<dbReference type="SMART" id="SM00212">
    <property type="entry name" value="UBCc"/>
    <property type="match status" value="1"/>
</dbReference>
<dbReference type="Pfam" id="PF01363">
    <property type="entry name" value="FYVE"/>
    <property type="match status" value="1"/>
</dbReference>
<keyword evidence="10" id="KW-0067">ATP-binding</keyword>
<feature type="repeat" description="ANK" evidence="17">
    <location>
        <begin position="1409"/>
        <end position="1441"/>
    </location>
</feature>
<dbReference type="InterPro" id="IPR016135">
    <property type="entry name" value="UBQ-conjugating_enzyme/RWD"/>
</dbReference>
<evidence type="ECO:0000313" key="25">
    <source>
        <dbReference type="Proteomes" id="UP001239994"/>
    </source>
</evidence>